<dbReference type="SUPFAM" id="SSF56808">
    <property type="entry name" value="Ribosomal protein L1"/>
    <property type="match status" value="1"/>
</dbReference>
<dbReference type="GO" id="GO:0005840">
    <property type="term" value="C:ribosome"/>
    <property type="evidence" value="ECO:0007669"/>
    <property type="project" value="UniProtKB-KW"/>
</dbReference>
<sequence>MAVEWKDPSGSLWEDLKIFAFARGKMSKQGDEQQLAFLEPKRIISIIDRLKENEDPEKLATIQIQVNLKGYDPRKDNKLSKDMSFPYKVRRLDKIIVVADEAHIKTCVDAELPHVSIEELSGDNNKAKRDAVLKKNKYFILCPGYNKVFQLKNILRCGKTPYILKNDDDIKAVFEAAKKSYKLRIKDFAVTSFPAGHTGMETEHIYENIKTGMGLLISYLKKGTQSLKGVLIKTNQKSPVTLY</sequence>
<dbReference type="InterPro" id="IPR028364">
    <property type="entry name" value="Ribosomal_uL1/biogenesis"/>
</dbReference>
<organism evidence="1 2">
    <name type="scientific">Encephalitozoon hellem</name>
    <name type="common">Microsporidian parasite</name>
    <dbReference type="NCBI Taxonomy" id="27973"/>
    <lineage>
        <taxon>Eukaryota</taxon>
        <taxon>Fungi</taxon>
        <taxon>Fungi incertae sedis</taxon>
        <taxon>Microsporidia</taxon>
        <taxon>Unikaryonidae</taxon>
        <taxon>Encephalitozoon</taxon>
    </lineage>
</organism>
<dbReference type="Gene3D" id="3.40.50.790">
    <property type="match status" value="1"/>
</dbReference>
<reference evidence="1 2" key="1">
    <citation type="submission" date="2023-02" db="EMBL/GenBank/DDBJ databases">
        <title>Encephalitozoon hellem ATCC 50451 complete genome.</title>
        <authorList>
            <person name="Mascarenhas dos Santos A.C."/>
            <person name="Julian A.T."/>
            <person name="Pombert J.-F."/>
        </authorList>
    </citation>
    <scope>NUCLEOTIDE SEQUENCE [LARGE SCALE GENOMIC DNA]</scope>
    <source>
        <strain evidence="1 2">ATCC 50451</strain>
    </source>
</reference>
<dbReference type="InterPro" id="IPR023674">
    <property type="entry name" value="Ribosomal_uL1-like"/>
</dbReference>
<name>A0ABY8CIA1_ENCHE</name>
<evidence type="ECO:0000313" key="2">
    <source>
        <dbReference type="Proteomes" id="UP001217963"/>
    </source>
</evidence>
<accession>A0ABY8CIA1</accession>
<proteinExistence type="predicted"/>
<dbReference type="InterPro" id="IPR016095">
    <property type="entry name" value="Ribosomal_uL1_3-a/b-sand"/>
</dbReference>
<keyword evidence="1" id="KW-0687">Ribonucleoprotein</keyword>
<dbReference type="Proteomes" id="UP001217963">
    <property type="component" value="Chromosome V"/>
</dbReference>
<keyword evidence="1" id="KW-0689">Ribosomal protein</keyword>
<keyword evidence="2" id="KW-1185">Reference proteome</keyword>
<gene>
    <name evidence="1" type="ORF">PFJ87_05g00820</name>
</gene>
<evidence type="ECO:0000313" key="1">
    <source>
        <dbReference type="EMBL" id="WEL38613.1"/>
    </source>
</evidence>
<protein>
    <submittedName>
        <fullName evidence="1">Ribosomal protein L1</fullName>
    </submittedName>
</protein>
<dbReference type="Gene3D" id="3.30.190.20">
    <property type="match status" value="1"/>
</dbReference>
<dbReference type="EMBL" id="CP119066">
    <property type="protein sequence ID" value="WEL38613.1"/>
    <property type="molecule type" value="Genomic_DNA"/>
</dbReference>
<dbReference type="Pfam" id="PF00687">
    <property type="entry name" value="Ribosomal_L1"/>
    <property type="match status" value="1"/>
</dbReference>